<keyword evidence="3" id="KW-1185">Reference proteome</keyword>
<feature type="region of interest" description="Disordered" evidence="1">
    <location>
        <begin position="1"/>
        <end position="25"/>
    </location>
</feature>
<gene>
    <name evidence="2" type="ORF">BN12_790016</name>
</gene>
<evidence type="ECO:0000313" key="2">
    <source>
        <dbReference type="EMBL" id="CCH80187.1"/>
    </source>
</evidence>
<dbReference type="InterPro" id="IPR038656">
    <property type="entry name" value="Peptidase_G1_sf"/>
</dbReference>
<protein>
    <submittedName>
        <fullName evidence="2">Uncharacterized protein</fullName>
    </submittedName>
</protein>
<dbReference type="InterPro" id="IPR000250">
    <property type="entry name" value="Peptidase_G1"/>
</dbReference>
<proteinExistence type="predicted"/>
<dbReference type="STRING" id="1194083.BN12_790016"/>
<dbReference type="OrthoDB" id="4863521at2"/>
<evidence type="ECO:0000256" key="1">
    <source>
        <dbReference type="SAM" id="MobiDB-lite"/>
    </source>
</evidence>
<evidence type="ECO:0000313" key="3">
    <source>
        <dbReference type="Proteomes" id="UP000035721"/>
    </source>
</evidence>
<sequence length="286" mass="30540">MTGPDAQATPRVRLRPAVPEDLDPLTATARELSRYGLPVRPDPRTEPGQAALWERKARRYATFEHLPPQADASIATTVELASAGIGPAPIESSGFSLVSLSAPFTALFVTWTVPDLSYSPTPFGINHFHTFVGLGFLDVHVEMTVDPQQNVTSHLWAQGVGPIPLPVRPGDVVSGSLCLDTKPPGTAHYFLANETTAQTMNFTVDTGFPPAVTIDAGVTRDDLDLPVHPLARFGAVYFDEISAYTTSGSRSLTAGDAITMVESNGSTLARPVRLTDDAFKVVFVAA</sequence>
<dbReference type="Pfam" id="PF01828">
    <property type="entry name" value="Peptidase_A4"/>
    <property type="match status" value="1"/>
</dbReference>
<dbReference type="AlphaFoldDB" id="A0A077M552"/>
<dbReference type="SUPFAM" id="SSF49899">
    <property type="entry name" value="Concanavalin A-like lectins/glucanases"/>
    <property type="match status" value="1"/>
</dbReference>
<reference evidence="2 3" key="1">
    <citation type="journal article" date="2013" name="ISME J.">
        <title>A metabolic model for members of the genus Tetrasphaera involved in enhanced biological phosphorus removal.</title>
        <authorList>
            <person name="Kristiansen R."/>
            <person name="Nguyen H.T.T."/>
            <person name="Saunders A.M."/>
            <person name="Nielsen J.L."/>
            <person name="Wimmer R."/>
            <person name="Le V.Q."/>
            <person name="McIlroy S.J."/>
            <person name="Petrovski S."/>
            <person name="Seviour R.J."/>
            <person name="Calteau A."/>
            <person name="Nielsen K.L."/>
            <person name="Nielsen P.H."/>
        </authorList>
    </citation>
    <scope>NUCLEOTIDE SEQUENCE [LARGE SCALE GENOMIC DNA]</scope>
    <source>
        <strain evidence="2 3">T1-X7</strain>
    </source>
</reference>
<dbReference type="Proteomes" id="UP000035721">
    <property type="component" value="Unassembled WGS sequence"/>
</dbReference>
<organism evidence="2 3">
    <name type="scientific">Nostocoides japonicum T1-X7</name>
    <dbReference type="NCBI Taxonomy" id="1194083"/>
    <lineage>
        <taxon>Bacteria</taxon>
        <taxon>Bacillati</taxon>
        <taxon>Actinomycetota</taxon>
        <taxon>Actinomycetes</taxon>
        <taxon>Micrococcales</taxon>
        <taxon>Intrasporangiaceae</taxon>
        <taxon>Nostocoides</taxon>
    </lineage>
</organism>
<dbReference type="RefSeq" id="WP_048552211.1">
    <property type="nucleotide sequence ID" value="NZ_HF570958.1"/>
</dbReference>
<dbReference type="GO" id="GO:0070007">
    <property type="term" value="F:glutamic-type endopeptidase activity"/>
    <property type="evidence" value="ECO:0007669"/>
    <property type="project" value="InterPro"/>
</dbReference>
<accession>A0A077M552</accession>
<dbReference type="InterPro" id="IPR013320">
    <property type="entry name" value="ConA-like_dom_sf"/>
</dbReference>
<dbReference type="EMBL" id="CAJB01000413">
    <property type="protein sequence ID" value="CCH80187.1"/>
    <property type="molecule type" value="Genomic_DNA"/>
</dbReference>
<name>A0A077M552_9MICO</name>
<dbReference type="GO" id="GO:0006508">
    <property type="term" value="P:proteolysis"/>
    <property type="evidence" value="ECO:0007669"/>
    <property type="project" value="InterPro"/>
</dbReference>
<dbReference type="Gene3D" id="2.60.120.700">
    <property type="entry name" value="Peptidase G1"/>
    <property type="match status" value="1"/>
</dbReference>
<comment type="caution">
    <text evidence="2">The sequence shown here is derived from an EMBL/GenBank/DDBJ whole genome shotgun (WGS) entry which is preliminary data.</text>
</comment>